<dbReference type="InterPro" id="IPR002048">
    <property type="entry name" value="EF_hand_dom"/>
</dbReference>
<protein>
    <recommendedName>
        <fullName evidence="4">EF-hand domain-containing protein</fullName>
    </recommendedName>
</protein>
<sequence length="145" mass="16544">MVTVMNKAPAALELERVFRHLDENGDGRISPSELNQHLGLGLTREEEELVWLRSGEGMLLQLEDLVELVEAGEEEEKLRDLKEAFRLYDDGEKRGFITPRSLRAMLIKLGEPARSMDECEAMIARFDSDGDGVLCFDEFRVMMLL</sequence>
<feature type="domain" description="EF-hand" evidence="4">
    <location>
        <begin position="9"/>
        <end position="44"/>
    </location>
</feature>
<proteinExistence type="predicted"/>
<name>A0AAV2G6H9_9ROSI</name>
<gene>
    <name evidence="5" type="ORF">LTRI10_LOCUS45529</name>
</gene>
<keyword evidence="3" id="KW-0106">Calcium</keyword>
<dbReference type="PANTHER" id="PTHR10891">
    <property type="entry name" value="EF-HAND CALCIUM-BINDING DOMAIN CONTAINING PROTEIN"/>
    <property type="match status" value="1"/>
</dbReference>
<keyword evidence="2" id="KW-0677">Repeat</keyword>
<dbReference type="Pfam" id="PF13202">
    <property type="entry name" value="EF-hand_5"/>
    <property type="match status" value="1"/>
</dbReference>
<dbReference type="SMART" id="SM00054">
    <property type="entry name" value="EFh"/>
    <property type="match status" value="3"/>
</dbReference>
<dbReference type="Proteomes" id="UP001497516">
    <property type="component" value="Chromosome 8"/>
</dbReference>
<dbReference type="EMBL" id="OZ034821">
    <property type="protein sequence ID" value="CAL1405757.1"/>
    <property type="molecule type" value="Genomic_DNA"/>
</dbReference>
<feature type="domain" description="EF-hand" evidence="4">
    <location>
        <begin position="114"/>
        <end position="145"/>
    </location>
</feature>
<dbReference type="InterPro" id="IPR039647">
    <property type="entry name" value="EF_hand_pair_protein_CML-like"/>
</dbReference>
<organism evidence="5 6">
    <name type="scientific">Linum trigynum</name>
    <dbReference type="NCBI Taxonomy" id="586398"/>
    <lineage>
        <taxon>Eukaryota</taxon>
        <taxon>Viridiplantae</taxon>
        <taxon>Streptophyta</taxon>
        <taxon>Embryophyta</taxon>
        <taxon>Tracheophyta</taxon>
        <taxon>Spermatophyta</taxon>
        <taxon>Magnoliopsida</taxon>
        <taxon>eudicotyledons</taxon>
        <taxon>Gunneridae</taxon>
        <taxon>Pentapetalae</taxon>
        <taxon>rosids</taxon>
        <taxon>fabids</taxon>
        <taxon>Malpighiales</taxon>
        <taxon>Linaceae</taxon>
        <taxon>Linum</taxon>
    </lineage>
</organism>
<dbReference type="InterPro" id="IPR011992">
    <property type="entry name" value="EF-hand-dom_pair"/>
</dbReference>
<evidence type="ECO:0000256" key="1">
    <source>
        <dbReference type="ARBA" id="ARBA00022723"/>
    </source>
</evidence>
<accession>A0AAV2G6H9</accession>
<evidence type="ECO:0000259" key="4">
    <source>
        <dbReference type="PROSITE" id="PS50222"/>
    </source>
</evidence>
<dbReference type="GO" id="GO:0005509">
    <property type="term" value="F:calcium ion binding"/>
    <property type="evidence" value="ECO:0007669"/>
    <property type="project" value="InterPro"/>
</dbReference>
<evidence type="ECO:0000313" key="6">
    <source>
        <dbReference type="Proteomes" id="UP001497516"/>
    </source>
</evidence>
<dbReference type="InterPro" id="IPR018247">
    <property type="entry name" value="EF_Hand_1_Ca_BS"/>
</dbReference>
<dbReference type="AlphaFoldDB" id="A0AAV2G6H9"/>
<keyword evidence="6" id="KW-1185">Reference proteome</keyword>
<dbReference type="PROSITE" id="PS00018">
    <property type="entry name" value="EF_HAND_1"/>
    <property type="match status" value="2"/>
</dbReference>
<keyword evidence="1" id="KW-0479">Metal-binding</keyword>
<reference evidence="5 6" key="1">
    <citation type="submission" date="2024-04" db="EMBL/GenBank/DDBJ databases">
        <authorList>
            <person name="Fracassetti M."/>
        </authorList>
    </citation>
    <scope>NUCLEOTIDE SEQUENCE [LARGE SCALE GENOMIC DNA]</scope>
</reference>
<dbReference type="CDD" id="cd00051">
    <property type="entry name" value="EFh"/>
    <property type="match status" value="1"/>
</dbReference>
<evidence type="ECO:0000313" key="5">
    <source>
        <dbReference type="EMBL" id="CAL1405757.1"/>
    </source>
</evidence>
<dbReference type="PROSITE" id="PS50222">
    <property type="entry name" value="EF_HAND_2"/>
    <property type="match status" value="2"/>
</dbReference>
<evidence type="ECO:0000256" key="2">
    <source>
        <dbReference type="ARBA" id="ARBA00022737"/>
    </source>
</evidence>
<dbReference type="Gene3D" id="1.10.238.10">
    <property type="entry name" value="EF-hand"/>
    <property type="match status" value="2"/>
</dbReference>
<evidence type="ECO:0000256" key="3">
    <source>
        <dbReference type="ARBA" id="ARBA00022837"/>
    </source>
</evidence>
<dbReference type="Pfam" id="PF13499">
    <property type="entry name" value="EF-hand_7"/>
    <property type="match status" value="1"/>
</dbReference>
<dbReference type="SUPFAM" id="SSF47473">
    <property type="entry name" value="EF-hand"/>
    <property type="match status" value="1"/>
</dbReference>